<organism evidence="2 3">
    <name type="scientific">Candidatus Symbiobacter mobilis CR</name>
    <dbReference type="NCBI Taxonomy" id="946483"/>
    <lineage>
        <taxon>Bacteria</taxon>
        <taxon>Pseudomonadati</taxon>
        <taxon>Pseudomonadota</taxon>
        <taxon>Betaproteobacteria</taxon>
        <taxon>Burkholderiales</taxon>
        <taxon>Comamonadaceae</taxon>
    </lineage>
</organism>
<feature type="region of interest" description="Disordered" evidence="1">
    <location>
        <begin position="102"/>
        <end position="164"/>
    </location>
</feature>
<dbReference type="PANTHER" id="PTHR37486">
    <property type="entry name" value="STRINGENT STARVATION PROTEIN B"/>
    <property type="match status" value="1"/>
</dbReference>
<evidence type="ECO:0000256" key="1">
    <source>
        <dbReference type="SAM" id="MobiDB-lite"/>
    </source>
</evidence>
<dbReference type="STRING" id="946483.Cenrod_0291"/>
<dbReference type="GO" id="GO:0005840">
    <property type="term" value="C:ribosome"/>
    <property type="evidence" value="ECO:0007669"/>
    <property type="project" value="TreeGrafter"/>
</dbReference>
<name>U5N585_9BURK</name>
<dbReference type="NCBIfam" id="NF008769">
    <property type="entry name" value="PRK11798.2-5"/>
    <property type="match status" value="1"/>
</dbReference>
<dbReference type="Proteomes" id="UP000017184">
    <property type="component" value="Chromosome"/>
</dbReference>
<dbReference type="HOGENOM" id="CLU_118425_1_0_4"/>
<dbReference type="EMBL" id="CP004885">
    <property type="protein sequence ID" value="AGX86415.1"/>
    <property type="molecule type" value="Genomic_DNA"/>
</dbReference>
<dbReference type="SUPFAM" id="SSF101738">
    <property type="entry name" value="SspB-like"/>
    <property type="match status" value="1"/>
</dbReference>
<keyword evidence="3" id="KW-1185">Reference proteome</keyword>
<dbReference type="Gene3D" id="2.30.30.220">
    <property type="entry name" value="SspB-like"/>
    <property type="match status" value="1"/>
</dbReference>
<feature type="compositionally biased region" description="Polar residues" evidence="1">
    <location>
        <begin position="119"/>
        <end position="129"/>
    </location>
</feature>
<dbReference type="InterPro" id="IPR007481">
    <property type="entry name" value="SspB"/>
</dbReference>
<sequence>MQRTPPLAPIRPYLVRAWYEWCVDQDLTPYLTVAVDGTVRVPQEYVKEDKIVLNVGPEAVSSLSIGNDVLEFKARFAGVVRQVWVPIGRIVSIHARENGQGMLFGPPEEAPQASDAAYSHSTHSSNPRQWPSGLHSMPGLLEEMEGKSDPPPPPRGRPALRRVK</sequence>
<dbReference type="KEGG" id="cbx:Cenrod_0291"/>
<evidence type="ECO:0000313" key="2">
    <source>
        <dbReference type="EMBL" id="AGX86415.1"/>
    </source>
</evidence>
<dbReference type="eggNOG" id="COG2969">
    <property type="taxonomic scope" value="Bacteria"/>
</dbReference>
<proteinExistence type="predicted"/>
<dbReference type="PANTHER" id="PTHR37486:SF1">
    <property type="entry name" value="STRINGENT STARVATION PROTEIN B"/>
    <property type="match status" value="1"/>
</dbReference>
<reference evidence="2 3" key="1">
    <citation type="journal article" date="2013" name="Genome Biol.">
        <title>Genomic analysis reveals key aspects of prokaryotic symbiosis in the phototrophic consortium "Chlorochromatium aggregatum".</title>
        <authorList>
            <person name="Liu Z."/>
            <person name="Muller J."/>
            <person name="Li T."/>
            <person name="Alvey R.M."/>
            <person name="Vogl K."/>
            <person name="Frigaard N.U."/>
            <person name="Rockwell N.C."/>
            <person name="Boyd E.S."/>
            <person name="Tomsho L.P."/>
            <person name="Schuster S.C."/>
            <person name="Henke P."/>
            <person name="Rohde M."/>
            <person name="Overmann J."/>
            <person name="Bryant D.A."/>
        </authorList>
    </citation>
    <scope>NUCLEOTIDE SEQUENCE [LARGE SCALE GENOMIC DNA]</scope>
    <source>
        <strain evidence="2">CR</strain>
    </source>
</reference>
<accession>U5N585</accession>
<dbReference type="GO" id="GO:0045732">
    <property type="term" value="P:positive regulation of protein catabolic process"/>
    <property type="evidence" value="ECO:0007669"/>
    <property type="project" value="TreeGrafter"/>
</dbReference>
<gene>
    <name evidence="2" type="primary">sspB</name>
    <name evidence="2" type="ORF">Cenrod_0291</name>
</gene>
<evidence type="ECO:0000313" key="3">
    <source>
        <dbReference type="Proteomes" id="UP000017184"/>
    </source>
</evidence>
<dbReference type="InterPro" id="IPR036760">
    <property type="entry name" value="SspB-like_sf"/>
</dbReference>
<dbReference type="OrthoDB" id="9797358at2"/>
<protein>
    <submittedName>
        <fullName evidence="2">Stringent starvation protein B</fullName>
    </submittedName>
</protein>
<dbReference type="GO" id="GO:0005829">
    <property type="term" value="C:cytosol"/>
    <property type="evidence" value="ECO:0007669"/>
    <property type="project" value="TreeGrafter"/>
</dbReference>
<dbReference type="Pfam" id="PF04386">
    <property type="entry name" value="SspB"/>
    <property type="match status" value="1"/>
</dbReference>
<dbReference type="AlphaFoldDB" id="U5N585"/>